<evidence type="ECO:0000313" key="9">
    <source>
        <dbReference type="EMBL" id="NSG86803.1"/>
    </source>
</evidence>
<proteinExistence type="inferred from homology"/>
<evidence type="ECO:0000256" key="3">
    <source>
        <dbReference type="ARBA" id="ARBA00022475"/>
    </source>
</evidence>
<evidence type="ECO:0000256" key="1">
    <source>
        <dbReference type="ARBA" id="ARBA00004651"/>
    </source>
</evidence>
<keyword evidence="7" id="KW-0012">Acyltransferase</keyword>
<keyword evidence="7" id="KW-0808">Transferase</keyword>
<keyword evidence="4 8" id="KW-0812">Transmembrane</keyword>
<name>A0ABX2HB07_9FIRM</name>
<dbReference type="PIRSF" id="PIRSF016636">
    <property type="entry name" value="AlgI_DltB"/>
    <property type="match status" value="1"/>
</dbReference>
<accession>A0ABX2HB07</accession>
<feature type="transmembrane region" description="Helical" evidence="8">
    <location>
        <begin position="37"/>
        <end position="57"/>
    </location>
</feature>
<dbReference type="InterPro" id="IPR024194">
    <property type="entry name" value="Ac/AlaTfrase_AlgI/DltB"/>
</dbReference>
<dbReference type="InterPro" id="IPR028362">
    <property type="entry name" value="AlgI"/>
</dbReference>
<evidence type="ECO:0000256" key="6">
    <source>
        <dbReference type="ARBA" id="ARBA00023136"/>
    </source>
</evidence>
<evidence type="ECO:0000256" key="7">
    <source>
        <dbReference type="PIRNR" id="PIRNR016636"/>
    </source>
</evidence>
<feature type="transmembrane region" description="Helical" evidence="8">
    <location>
        <begin position="116"/>
        <end position="137"/>
    </location>
</feature>
<evidence type="ECO:0000313" key="10">
    <source>
        <dbReference type="Proteomes" id="UP001644719"/>
    </source>
</evidence>
<dbReference type="PANTHER" id="PTHR13285">
    <property type="entry name" value="ACYLTRANSFERASE"/>
    <property type="match status" value="1"/>
</dbReference>
<feature type="transmembrane region" description="Helical" evidence="8">
    <location>
        <begin position="431"/>
        <end position="451"/>
    </location>
</feature>
<comment type="subcellular location">
    <subcellularLocation>
        <location evidence="1">Cell membrane</location>
        <topology evidence="1">Multi-pass membrane protein</topology>
    </subcellularLocation>
</comment>
<evidence type="ECO:0000256" key="5">
    <source>
        <dbReference type="ARBA" id="ARBA00022989"/>
    </source>
</evidence>
<protein>
    <submittedName>
        <fullName evidence="9">MBOAT family protein</fullName>
    </submittedName>
</protein>
<dbReference type="Pfam" id="PF03062">
    <property type="entry name" value="MBOAT"/>
    <property type="match status" value="1"/>
</dbReference>
<dbReference type="PIRSF" id="PIRSF500217">
    <property type="entry name" value="AlgI"/>
    <property type="match status" value="1"/>
</dbReference>
<feature type="transmembrane region" description="Helical" evidence="8">
    <location>
        <begin position="351"/>
        <end position="369"/>
    </location>
</feature>
<comment type="caution">
    <text evidence="9">The sequence shown here is derived from an EMBL/GenBank/DDBJ whole genome shotgun (WGS) entry which is preliminary data.</text>
</comment>
<feature type="transmembrane region" description="Helical" evidence="8">
    <location>
        <begin position="399"/>
        <end position="419"/>
    </location>
</feature>
<organism evidence="9 10">
    <name type="scientific">Blautia faecis</name>
    <dbReference type="NCBI Taxonomy" id="871665"/>
    <lineage>
        <taxon>Bacteria</taxon>
        <taxon>Bacillati</taxon>
        <taxon>Bacillota</taxon>
        <taxon>Clostridia</taxon>
        <taxon>Lachnospirales</taxon>
        <taxon>Lachnospiraceae</taxon>
        <taxon>Blautia</taxon>
    </lineage>
</organism>
<gene>
    <name evidence="9" type="ORF">G5B17_15620</name>
</gene>
<keyword evidence="3 7" id="KW-1003">Cell membrane</keyword>
<keyword evidence="10" id="KW-1185">Reference proteome</keyword>
<dbReference type="PANTHER" id="PTHR13285:SF18">
    <property type="entry name" value="PROTEIN-CYSTEINE N-PALMITOYLTRANSFERASE RASP"/>
    <property type="match status" value="1"/>
</dbReference>
<dbReference type="Proteomes" id="UP001644719">
    <property type="component" value="Unassembled WGS sequence"/>
</dbReference>
<feature type="transmembrane region" description="Helical" evidence="8">
    <location>
        <begin position="78"/>
        <end position="96"/>
    </location>
</feature>
<dbReference type="InterPro" id="IPR004299">
    <property type="entry name" value="MBOAT_fam"/>
</dbReference>
<comment type="similarity">
    <text evidence="2 7">Belongs to the membrane-bound acyltransferase family.</text>
</comment>
<evidence type="ECO:0000256" key="8">
    <source>
        <dbReference type="SAM" id="Phobius"/>
    </source>
</evidence>
<dbReference type="InterPro" id="IPR051085">
    <property type="entry name" value="MB_O-acyltransferase"/>
</dbReference>
<dbReference type="RefSeq" id="WP_173770161.1">
    <property type="nucleotide sequence ID" value="NZ_JAAITS010000050.1"/>
</dbReference>
<dbReference type="EMBL" id="JAAITS010000050">
    <property type="protein sequence ID" value="NSG86803.1"/>
    <property type="molecule type" value="Genomic_DNA"/>
</dbReference>
<keyword evidence="5 8" id="KW-1133">Transmembrane helix</keyword>
<sequence>MVFNSVIFIFCFLPLFLLIYYFVPAKARNPVLFAGSLFFYAWGDPTYLVLMLFSSFFNYYIGKELGKITDEDPSRKRNLIFAVVINLLILGFFKYWGFLLDTISGVTGLKLTYPQLALPIGLSFYTFKNLSYILDIYMGKTEPCKGFFPYAVYSTMFPHMTAGPIVRYTDISESISRRSINTTRLGAGAELFIKGLSKKVLLADNLSALYTTLQASGTTSFVGTWLAIGAYTLELYFDFSGYSDMAIGLGQMLGFNFNKNFDYPYISTSVSEFWRRWHISLGSWFRDYIYIPLGGNRVSTGRHIRNILVVWALTGLWHGASWNFVFWGIYYGLLLLAEKFLLGRFLEKAPVWLRNLYTMFAVIIGWVFFSQTTPAAIGKMLGSMFGLGASCFADRASLYALKSGLILMIISVISCRPGLYQYFKRLARRNTYLAAVINAILFFLCIAYMIYSSYTPFMYQQF</sequence>
<evidence type="ECO:0000256" key="4">
    <source>
        <dbReference type="ARBA" id="ARBA00022692"/>
    </source>
</evidence>
<keyword evidence="6 7" id="KW-0472">Membrane</keyword>
<reference evidence="9 10" key="1">
    <citation type="journal article" date="2020" name="Cell Host Microbe">
        <title>Functional and Genomic Variation between Human-Derived Isolates of Lachnospiraceae Reveals Inter- and Intra-Species Diversity.</title>
        <authorList>
            <person name="Sorbara M.T."/>
            <person name="Littmann E.R."/>
            <person name="Fontana E."/>
            <person name="Moody T.U."/>
            <person name="Kohout C.E."/>
            <person name="Gjonbalaj M."/>
            <person name="Eaton V."/>
            <person name="Seok R."/>
            <person name="Leiner I.M."/>
            <person name="Pamer E.G."/>
        </authorList>
    </citation>
    <scope>NUCLEOTIDE SEQUENCE [LARGE SCALE GENOMIC DNA]</scope>
    <source>
        <strain evidence="9 10">MSK.17.74</strain>
    </source>
</reference>
<evidence type="ECO:0000256" key="2">
    <source>
        <dbReference type="ARBA" id="ARBA00010323"/>
    </source>
</evidence>